<keyword evidence="3" id="KW-0560">Oxidoreductase</keyword>
<keyword evidence="3" id="KW-0503">Monooxygenase</keyword>
<dbReference type="PANTHER" id="PTHR24305:SF166">
    <property type="entry name" value="CYTOCHROME P450 12A4, MITOCHONDRIAL-RELATED"/>
    <property type="match status" value="1"/>
</dbReference>
<dbReference type="InterPro" id="IPR001128">
    <property type="entry name" value="Cyt_P450"/>
</dbReference>
<dbReference type="Proteomes" id="UP000199515">
    <property type="component" value="Unassembled WGS sequence"/>
</dbReference>
<dbReference type="GO" id="GO:0016705">
    <property type="term" value="F:oxidoreductase activity, acting on paired donors, with incorporation or reduction of molecular oxygen"/>
    <property type="evidence" value="ECO:0007669"/>
    <property type="project" value="InterPro"/>
</dbReference>
<dbReference type="AlphaFoldDB" id="A0A1H3LRX2"/>
<dbReference type="PANTHER" id="PTHR24305">
    <property type="entry name" value="CYTOCHROME P450"/>
    <property type="match status" value="1"/>
</dbReference>
<dbReference type="GO" id="GO:0020037">
    <property type="term" value="F:heme binding"/>
    <property type="evidence" value="ECO:0007669"/>
    <property type="project" value="InterPro"/>
</dbReference>
<dbReference type="PROSITE" id="PS00086">
    <property type="entry name" value="CYTOCHROME_P450"/>
    <property type="match status" value="1"/>
</dbReference>
<gene>
    <name evidence="4" type="ORF">SAMN05421504_106336</name>
</gene>
<dbReference type="Pfam" id="PF00067">
    <property type="entry name" value="p450"/>
    <property type="match status" value="2"/>
</dbReference>
<dbReference type="InterPro" id="IPR050121">
    <property type="entry name" value="Cytochrome_P450_monoxygenase"/>
</dbReference>
<organism evidence="4 5">
    <name type="scientific">Amycolatopsis xylanica</name>
    <dbReference type="NCBI Taxonomy" id="589385"/>
    <lineage>
        <taxon>Bacteria</taxon>
        <taxon>Bacillati</taxon>
        <taxon>Actinomycetota</taxon>
        <taxon>Actinomycetes</taxon>
        <taxon>Pseudonocardiales</taxon>
        <taxon>Pseudonocardiaceae</taxon>
        <taxon>Amycolatopsis</taxon>
    </lineage>
</organism>
<dbReference type="STRING" id="589385.SAMN05421504_106336"/>
<accession>A0A1H3LRX2</accession>
<dbReference type="EMBL" id="FNON01000006">
    <property type="protein sequence ID" value="SDY67297.1"/>
    <property type="molecule type" value="Genomic_DNA"/>
</dbReference>
<keyword evidence="3" id="KW-0479">Metal-binding</keyword>
<evidence type="ECO:0008006" key="6">
    <source>
        <dbReference type="Google" id="ProtNLM"/>
    </source>
</evidence>
<comment type="similarity">
    <text evidence="2 3">Belongs to the cytochrome P450 family.</text>
</comment>
<name>A0A1H3LRX2_9PSEU</name>
<evidence type="ECO:0000256" key="3">
    <source>
        <dbReference type="RuleBase" id="RU000461"/>
    </source>
</evidence>
<dbReference type="RefSeq" id="WP_091293823.1">
    <property type="nucleotide sequence ID" value="NZ_FNON01000006.1"/>
</dbReference>
<dbReference type="OrthoDB" id="5290182at2"/>
<comment type="cofactor">
    <cofactor evidence="1">
        <name>heme</name>
        <dbReference type="ChEBI" id="CHEBI:30413"/>
    </cofactor>
</comment>
<dbReference type="PRINTS" id="PR00385">
    <property type="entry name" value="P450"/>
</dbReference>
<dbReference type="GO" id="GO:0005506">
    <property type="term" value="F:iron ion binding"/>
    <property type="evidence" value="ECO:0007669"/>
    <property type="project" value="InterPro"/>
</dbReference>
<dbReference type="GO" id="GO:0004497">
    <property type="term" value="F:monooxygenase activity"/>
    <property type="evidence" value="ECO:0007669"/>
    <property type="project" value="UniProtKB-KW"/>
</dbReference>
<keyword evidence="3" id="KW-0349">Heme</keyword>
<dbReference type="Gene3D" id="1.10.630.10">
    <property type="entry name" value="Cytochrome P450"/>
    <property type="match status" value="2"/>
</dbReference>
<evidence type="ECO:0000256" key="1">
    <source>
        <dbReference type="ARBA" id="ARBA00001971"/>
    </source>
</evidence>
<reference evidence="4 5" key="1">
    <citation type="submission" date="2016-10" db="EMBL/GenBank/DDBJ databases">
        <authorList>
            <person name="de Groot N.N."/>
        </authorList>
    </citation>
    <scope>NUCLEOTIDE SEQUENCE [LARGE SCALE GENOMIC DNA]</scope>
    <source>
        <strain evidence="4 5">CPCC 202699</strain>
    </source>
</reference>
<dbReference type="PRINTS" id="PR00359">
    <property type="entry name" value="BP450"/>
</dbReference>
<sequence>MKALERAKSAVRLIRDPFTGYPELYRRFGPVSEIGPYVNLLGPEANKFVFANAELFSWRGAFEPLIPVDGETALIVSDGEDHQRRRRLVTPAFSRARIAGYEKTMAAHADRVIDTWRPGSVVDVYPEFRTAIRRATIEVLFGPVLAADEPALGRDLQIALDLLDQSPLLQQAQRFLPSYRRAVAARARVEAKVRAEMARDRSSDDVLGALLGSGLSDVEIVDQVISLIAAGYETTSAAMAWAVRASLMHPGESSLDDLVSETLRLYPPAVISLRKTVREFTYEGHRVRAGRFVVYSPFVTHRLEEVWPDPLRFDPSRWETRKPGPHEYLPFGGGPHRCVGSHFALTELRAMLARLRLRTSLELLDDAFKPTSLAAMRPRDGVRVRVLAVS</sequence>
<proteinExistence type="inferred from homology"/>
<evidence type="ECO:0000256" key="2">
    <source>
        <dbReference type="ARBA" id="ARBA00010617"/>
    </source>
</evidence>
<dbReference type="InterPro" id="IPR036396">
    <property type="entry name" value="Cyt_P450_sf"/>
</dbReference>
<dbReference type="InterPro" id="IPR017972">
    <property type="entry name" value="Cyt_P450_CS"/>
</dbReference>
<keyword evidence="5" id="KW-1185">Reference proteome</keyword>
<dbReference type="SUPFAM" id="SSF48264">
    <property type="entry name" value="Cytochrome P450"/>
    <property type="match status" value="1"/>
</dbReference>
<dbReference type="InterPro" id="IPR002397">
    <property type="entry name" value="Cyt_P450_B"/>
</dbReference>
<protein>
    <recommendedName>
        <fullName evidence="6">Cytochrome P450</fullName>
    </recommendedName>
</protein>
<evidence type="ECO:0000313" key="5">
    <source>
        <dbReference type="Proteomes" id="UP000199515"/>
    </source>
</evidence>
<keyword evidence="3" id="KW-0408">Iron</keyword>
<evidence type="ECO:0000313" key="4">
    <source>
        <dbReference type="EMBL" id="SDY67297.1"/>
    </source>
</evidence>